<protein>
    <submittedName>
        <fullName evidence="2">Uncharacterized protein</fullName>
    </submittedName>
</protein>
<evidence type="ECO:0000256" key="1">
    <source>
        <dbReference type="SAM" id="MobiDB-lite"/>
    </source>
</evidence>
<sequence length="58" mass="6472">MDPTMLSLEKLRIESQKKPSTRSMVVPSAPLKEPRSTTNVTTTLKPKAARTLFAKEDN</sequence>
<proteinExistence type="predicted"/>
<name>A0A6C0IGV7_9ZZZZ</name>
<evidence type="ECO:0000313" key="2">
    <source>
        <dbReference type="EMBL" id="QHT92471.1"/>
    </source>
</evidence>
<dbReference type="EMBL" id="MN740185">
    <property type="protein sequence ID" value="QHT92471.1"/>
    <property type="molecule type" value="Genomic_DNA"/>
</dbReference>
<dbReference type="AlphaFoldDB" id="A0A6C0IGV7"/>
<accession>A0A6C0IGV7</accession>
<feature type="region of interest" description="Disordered" evidence="1">
    <location>
        <begin position="15"/>
        <end position="42"/>
    </location>
</feature>
<organism evidence="2">
    <name type="scientific">viral metagenome</name>
    <dbReference type="NCBI Taxonomy" id="1070528"/>
    <lineage>
        <taxon>unclassified sequences</taxon>
        <taxon>metagenomes</taxon>
        <taxon>organismal metagenomes</taxon>
    </lineage>
</organism>
<reference evidence="2" key="1">
    <citation type="journal article" date="2020" name="Nature">
        <title>Giant virus diversity and host interactions through global metagenomics.</title>
        <authorList>
            <person name="Schulz F."/>
            <person name="Roux S."/>
            <person name="Paez-Espino D."/>
            <person name="Jungbluth S."/>
            <person name="Walsh D.A."/>
            <person name="Denef V.J."/>
            <person name="McMahon K.D."/>
            <person name="Konstantinidis K.T."/>
            <person name="Eloe-Fadrosh E.A."/>
            <person name="Kyrpides N.C."/>
            <person name="Woyke T."/>
        </authorList>
    </citation>
    <scope>NUCLEOTIDE SEQUENCE</scope>
    <source>
        <strain evidence="2">GVMAG-M-3300023184-88</strain>
    </source>
</reference>